<protein>
    <submittedName>
        <fullName evidence="2">Hypp2500 protein</fullName>
    </submittedName>
</protein>
<feature type="region of interest" description="Disordered" evidence="1">
    <location>
        <begin position="1"/>
        <end position="35"/>
    </location>
</feature>
<feature type="compositionally biased region" description="Basic and acidic residues" evidence="1">
    <location>
        <begin position="17"/>
        <end position="35"/>
    </location>
</feature>
<proteinExistence type="predicted"/>
<evidence type="ECO:0000256" key="1">
    <source>
        <dbReference type="SAM" id="MobiDB-lite"/>
    </source>
</evidence>
<dbReference type="EMBL" id="OV696689">
    <property type="protein sequence ID" value="CAH1262072.1"/>
    <property type="molecule type" value="Genomic_DNA"/>
</dbReference>
<evidence type="ECO:0000313" key="2">
    <source>
        <dbReference type="EMBL" id="CAH1262072.1"/>
    </source>
</evidence>
<gene>
    <name evidence="2" type="primary">Hypp2500</name>
    <name evidence="2" type="ORF">BLAG_LOCUS17303</name>
</gene>
<organism evidence="2 3">
    <name type="scientific">Branchiostoma lanceolatum</name>
    <name type="common">Common lancelet</name>
    <name type="synonym">Amphioxus lanceolatum</name>
    <dbReference type="NCBI Taxonomy" id="7740"/>
    <lineage>
        <taxon>Eukaryota</taxon>
        <taxon>Metazoa</taxon>
        <taxon>Chordata</taxon>
        <taxon>Cephalochordata</taxon>
        <taxon>Leptocardii</taxon>
        <taxon>Amphioxiformes</taxon>
        <taxon>Branchiostomatidae</taxon>
        <taxon>Branchiostoma</taxon>
    </lineage>
</organism>
<accession>A0A8J9ZTX8</accession>
<keyword evidence="3" id="KW-1185">Reference proteome</keyword>
<dbReference type="AlphaFoldDB" id="A0A8J9ZTX8"/>
<dbReference type="Proteomes" id="UP000838412">
    <property type="component" value="Chromosome 4"/>
</dbReference>
<name>A0A8J9ZTX8_BRALA</name>
<reference evidence="2" key="1">
    <citation type="submission" date="2022-01" db="EMBL/GenBank/DDBJ databases">
        <authorList>
            <person name="Braso-Vives M."/>
        </authorList>
    </citation>
    <scope>NUCLEOTIDE SEQUENCE</scope>
</reference>
<sequence length="127" mass="13996">MSSSLQPISGPPACPRRSVDNGDRPPAKQEGSHEAVRGAWRGCHFGRYKHPAILAGAALETFHCRQPGIRVDLCSESLNYVTRRWEGGRLEQGHGRRTGGWRIRPPLSHSDHIRLGIDSSSSCICET</sequence>
<evidence type="ECO:0000313" key="3">
    <source>
        <dbReference type="Proteomes" id="UP000838412"/>
    </source>
</evidence>